<keyword evidence="4" id="KW-1185">Reference proteome</keyword>
<dbReference type="GO" id="GO:1990281">
    <property type="term" value="C:efflux pump complex"/>
    <property type="evidence" value="ECO:0007669"/>
    <property type="project" value="TreeGrafter"/>
</dbReference>
<reference evidence="3 4" key="1">
    <citation type="journal article" date="2010" name="Stand. Genomic Sci.">
        <title>Complete genome sequence of Spirosoma linguale type strain (1).</title>
        <authorList>
            <person name="Lail K."/>
            <person name="Sikorski J."/>
            <person name="Saunders E."/>
            <person name="Lapidus A."/>
            <person name="Glavina Del Rio T."/>
            <person name="Copeland A."/>
            <person name="Tice H."/>
            <person name="Cheng J.-F."/>
            <person name="Lucas S."/>
            <person name="Nolan M."/>
            <person name="Bruce D."/>
            <person name="Goodwin L."/>
            <person name="Pitluck S."/>
            <person name="Ivanova N."/>
            <person name="Mavromatis K."/>
            <person name="Ovchinnikova G."/>
            <person name="Pati A."/>
            <person name="Chen A."/>
            <person name="Palaniappan K."/>
            <person name="Land M."/>
            <person name="Hauser L."/>
            <person name="Chang Y.-J."/>
            <person name="Jeffries C.D."/>
            <person name="Chain P."/>
            <person name="Brettin T."/>
            <person name="Detter J.C."/>
            <person name="Schuetze A."/>
            <person name="Rohde M."/>
            <person name="Tindall B.J."/>
            <person name="Goeker M."/>
            <person name="Bristow J."/>
            <person name="Eisen J.A."/>
            <person name="Markowitz V."/>
            <person name="Hugenholtz P."/>
            <person name="Kyrpides N.C."/>
            <person name="Klenk H.-P."/>
            <person name="Chen F."/>
        </authorList>
    </citation>
    <scope>NUCLEOTIDE SEQUENCE [LARGE SCALE GENOMIC DNA]</scope>
    <source>
        <strain evidence="4">ATCC 33905 / DSM 74 / LMG 10896 / Claus 1</strain>
    </source>
</reference>
<evidence type="ECO:0000256" key="1">
    <source>
        <dbReference type="SAM" id="Coils"/>
    </source>
</evidence>
<dbReference type="Gene3D" id="2.40.30.170">
    <property type="match status" value="1"/>
</dbReference>
<evidence type="ECO:0000313" key="3">
    <source>
        <dbReference type="EMBL" id="ADB40525.1"/>
    </source>
</evidence>
<dbReference type="KEGG" id="sli:Slin_4545"/>
<name>D2QNI9_SPILD</name>
<sequence>MNDTLRKPTVSGVNAKCEKACLVIFCLLTASLALFSCGDKKQKAEAQQDSVRTAQTARQIAEVLGVAVIEPTARISKLAAETDGLVKTVNVDIGQQVKKGQVLLTMDNAVESAQLQQATVKMKTQQDAIETARQNVQTLRVQLQKAEADLKRNETLFAGNALTRKELDDSRYDVQNLQQQIRASEAQVKQAQGRIAELRADSEYASTVAGLKTVKAPADGTLLSLDAKIGQYLSSNQSIGDFAPAGPLVAVTEIDELFALKVKVGQKAYIRQQGSSDRLTTGTVVLASPYLRKKSLFSDNASNLEDRRVREVRVRLDDPGKVIIGARVECLINVN</sequence>
<protein>
    <submittedName>
        <fullName evidence="3">Secretion protein HlyD family protein</fullName>
    </submittedName>
</protein>
<dbReference type="Gene3D" id="1.10.287.470">
    <property type="entry name" value="Helix hairpin bin"/>
    <property type="match status" value="1"/>
</dbReference>
<dbReference type="eggNOG" id="COG1566">
    <property type="taxonomic scope" value="Bacteria"/>
</dbReference>
<dbReference type="InterPro" id="IPR058647">
    <property type="entry name" value="BSH_CzcB-like"/>
</dbReference>
<accession>D2QNI9</accession>
<organism evidence="3 4">
    <name type="scientific">Spirosoma linguale (strain ATCC 33905 / DSM 74 / LMG 10896 / Claus 1)</name>
    <dbReference type="NCBI Taxonomy" id="504472"/>
    <lineage>
        <taxon>Bacteria</taxon>
        <taxon>Pseudomonadati</taxon>
        <taxon>Bacteroidota</taxon>
        <taxon>Cytophagia</taxon>
        <taxon>Cytophagales</taxon>
        <taxon>Cytophagaceae</taxon>
        <taxon>Spirosoma</taxon>
    </lineage>
</organism>
<evidence type="ECO:0000313" key="4">
    <source>
        <dbReference type="Proteomes" id="UP000002028"/>
    </source>
</evidence>
<dbReference type="Proteomes" id="UP000002028">
    <property type="component" value="Chromosome"/>
</dbReference>
<dbReference type="PANTHER" id="PTHR30469">
    <property type="entry name" value="MULTIDRUG RESISTANCE PROTEIN MDTA"/>
    <property type="match status" value="1"/>
</dbReference>
<proteinExistence type="predicted"/>
<dbReference type="Gene3D" id="2.40.50.100">
    <property type="match status" value="1"/>
</dbReference>
<dbReference type="AlphaFoldDB" id="D2QNI9"/>
<dbReference type="GO" id="GO:0015562">
    <property type="term" value="F:efflux transmembrane transporter activity"/>
    <property type="evidence" value="ECO:0007669"/>
    <property type="project" value="TreeGrafter"/>
</dbReference>
<dbReference type="STRING" id="504472.Slin_4545"/>
<dbReference type="SUPFAM" id="SSF111369">
    <property type="entry name" value="HlyD-like secretion proteins"/>
    <property type="match status" value="1"/>
</dbReference>
<dbReference type="HOGENOM" id="CLU_828761_0_0_10"/>
<gene>
    <name evidence="3" type="ordered locus">Slin_4545</name>
</gene>
<feature type="coiled-coil region" evidence="1">
    <location>
        <begin position="115"/>
        <end position="201"/>
    </location>
</feature>
<dbReference type="RefSeq" id="WP_012929029.1">
    <property type="nucleotide sequence ID" value="NC_013730.1"/>
</dbReference>
<evidence type="ECO:0000259" key="2">
    <source>
        <dbReference type="Pfam" id="PF25973"/>
    </source>
</evidence>
<feature type="domain" description="CzcB-like barrel-sandwich hybrid" evidence="2">
    <location>
        <begin position="75"/>
        <end position="239"/>
    </location>
</feature>
<dbReference type="PANTHER" id="PTHR30469:SF15">
    <property type="entry name" value="HLYD FAMILY OF SECRETION PROTEINS"/>
    <property type="match status" value="1"/>
</dbReference>
<keyword evidence="1" id="KW-0175">Coiled coil</keyword>
<dbReference type="Pfam" id="PF25973">
    <property type="entry name" value="BSH_CzcB"/>
    <property type="match status" value="1"/>
</dbReference>
<dbReference type="EMBL" id="CP001769">
    <property type="protein sequence ID" value="ADB40525.1"/>
    <property type="molecule type" value="Genomic_DNA"/>
</dbReference>